<dbReference type="PANTHER" id="PTHR35272:SF3">
    <property type="entry name" value="THIOL:DISULFIDE INTERCHANGE PROTEIN DSBC"/>
    <property type="match status" value="1"/>
</dbReference>
<dbReference type="InterPro" id="IPR051470">
    <property type="entry name" value="Thiol:disulfide_interchange"/>
</dbReference>
<evidence type="ECO:0000256" key="4">
    <source>
        <dbReference type="ARBA" id="ARBA00022764"/>
    </source>
</evidence>
<dbReference type="Proteomes" id="UP000510822">
    <property type="component" value="Chromosome"/>
</dbReference>
<proteinExistence type="inferred from homology"/>
<comment type="similarity">
    <text evidence="2 7">Belongs to the thioredoxin family. DsbC subfamily.</text>
</comment>
<evidence type="ECO:0000256" key="7">
    <source>
        <dbReference type="RuleBase" id="RU364038"/>
    </source>
</evidence>
<dbReference type="SUPFAM" id="SSF54423">
    <property type="entry name" value="DsbC/DsbG N-terminal domain-like"/>
    <property type="match status" value="1"/>
</dbReference>
<dbReference type="Pfam" id="PF10411">
    <property type="entry name" value="DsbC_N"/>
    <property type="match status" value="1"/>
</dbReference>
<dbReference type="EMBL" id="CP058952">
    <property type="protein sequence ID" value="QLI80894.1"/>
    <property type="molecule type" value="Genomic_DNA"/>
</dbReference>
<dbReference type="InterPro" id="IPR012336">
    <property type="entry name" value="Thioredoxin-like_fold"/>
</dbReference>
<keyword evidence="4 7" id="KW-0574">Periplasm</keyword>
<dbReference type="InterPro" id="IPR009094">
    <property type="entry name" value="DiS-bond_isomerase_DsbC/G_N_sf"/>
</dbReference>
<keyword evidence="5" id="KW-1015">Disulfide bond</keyword>
<dbReference type="CDD" id="cd03020">
    <property type="entry name" value="DsbA_DsbC_DsbG"/>
    <property type="match status" value="1"/>
</dbReference>
<organism evidence="10 11">
    <name type="scientific">Chitinibacter fontanus</name>
    <dbReference type="NCBI Taxonomy" id="1737446"/>
    <lineage>
        <taxon>Bacteria</taxon>
        <taxon>Pseudomonadati</taxon>
        <taxon>Pseudomonadota</taxon>
        <taxon>Betaproteobacteria</taxon>
        <taxon>Neisseriales</taxon>
        <taxon>Chitinibacteraceae</taxon>
        <taxon>Chitinibacter</taxon>
    </lineage>
</organism>
<feature type="signal peptide" evidence="7">
    <location>
        <begin position="1"/>
        <end position="23"/>
    </location>
</feature>
<sequence>MKHLVRIMMAAGLLAVAACSAQADTPPKDLKATLTKKLGRPVDAVNSTPVKGIYEVVMGKRQIIYTDAKGDYAFVGEMIDVAKKESITEKRIAALMTTDFAKLPLADAVKIVRGDGSRKLAVFTDPDCPFCKRLEQQSLVGIDNVTIYNFLMPLPGLHPDAVRKSAMIWCSKDQSASWRNWFFEGKLPDNSPECDNPVQRNMTLGESLGISGTPALIFANGQIVSGAIPREQIETLLGAK</sequence>
<evidence type="ECO:0000259" key="9">
    <source>
        <dbReference type="Pfam" id="PF13098"/>
    </source>
</evidence>
<evidence type="ECO:0000256" key="3">
    <source>
        <dbReference type="ARBA" id="ARBA00022729"/>
    </source>
</evidence>
<accession>A0A7D5V8W6</accession>
<comment type="subcellular location">
    <subcellularLocation>
        <location evidence="1 7">Periplasm</location>
    </subcellularLocation>
</comment>
<feature type="domain" description="Thioredoxin-like fold" evidence="9">
    <location>
        <begin position="113"/>
        <end position="237"/>
    </location>
</feature>
<dbReference type="InterPro" id="IPR018950">
    <property type="entry name" value="DiS-bond_isomerase_DsbC/G_N"/>
</dbReference>
<keyword evidence="3 7" id="KW-0732">Signal</keyword>
<evidence type="ECO:0000259" key="8">
    <source>
        <dbReference type="Pfam" id="PF10411"/>
    </source>
</evidence>
<feature type="domain" description="Disulphide bond isomerase DsbC/G N-terminal" evidence="8">
    <location>
        <begin position="22"/>
        <end position="89"/>
    </location>
</feature>
<reference evidence="10 11" key="1">
    <citation type="journal article" date="2016" name="Int. J. Syst. Evol. Microbiol.">
        <title>Chitinibacter fontanus sp. nov., isolated from a spring.</title>
        <authorList>
            <person name="Sheu S.Y."/>
            <person name="Li Y.S."/>
            <person name="Young C.C."/>
            <person name="Chen W.M."/>
        </authorList>
    </citation>
    <scope>NUCLEOTIDE SEQUENCE [LARGE SCALE GENOMIC DNA]</scope>
    <source>
        <strain evidence="10 11">STM-7</strain>
    </source>
</reference>
<gene>
    <name evidence="10" type="ORF">HZU75_04760</name>
</gene>
<evidence type="ECO:0000256" key="6">
    <source>
        <dbReference type="ARBA" id="ARBA00023284"/>
    </source>
</evidence>
<dbReference type="AlphaFoldDB" id="A0A7D5V8W6"/>
<dbReference type="GO" id="GO:0042597">
    <property type="term" value="C:periplasmic space"/>
    <property type="evidence" value="ECO:0007669"/>
    <property type="project" value="UniProtKB-SubCell"/>
</dbReference>
<evidence type="ECO:0000256" key="1">
    <source>
        <dbReference type="ARBA" id="ARBA00004418"/>
    </source>
</evidence>
<dbReference type="InterPro" id="IPR033954">
    <property type="entry name" value="DiS-bond_Isoase_DsbC/G"/>
</dbReference>
<dbReference type="PROSITE" id="PS51257">
    <property type="entry name" value="PROKAR_LIPOPROTEIN"/>
    <property type="match status" value="1"/>
</dbReference>
<keyword evidence="6 7" id="KW-0676">Redox-active center</keyword>
<keyword evidence="11" id="KW-1185">Reference proteome</keyword>
<comment type="function">
    <text evidence="7">Required for disulfide bond formation in some periplasmic proteins. Acts by transferring its disulfide bond to other proteins and is reduced in the process.</text>
</comment>
<evidence type="ECO:0000313" key="10">
    <source>
        <dbReference type="EMBL" id="QLI80894.1"/>
    </source>
</evidence>
<dbReference type="KEGG" id="cfon:HZU75_04760"/>
<dbReference type="PANTHER" id="PTHR35272">
    <property type="entry name" value="THIOL:DISULFIDE INTERCHANGE PROTEIN DSBC-RELATED"/>
    <property type="match status" value="1"/>
</dbReference>
<dbReference type="InterPro" id="IPR036249">
    <property type="entry name" value="Thioredoxin-like_sf"/>
</dbReference>
<evidence type="ECO:0000256" key="5">
    <source>
        <dbReference type="ARBA" id="ARBA00023157"/>
    </source>
</evidence>
<feature type="chain" id="PRO_5029035549" description="Thiol:disulfide interchange protein" evidence="7">
    <location>
        <begin position="24"/>
        <end position="240"/>
    </location>
</feature>
<dbReference type="SUPFAM" id="SSF52833">
    <property type="entry name" value="Thioredoxin-like"/>
    <property type="match status" value="1"/>
</dbReference>
<dbReference type="Pfam" id="PF13098">
    <property type="entry name" value="Thioredoxin_2"/>
    <property type="match status" value="1"/>
</dbReference>
<evidence type="ECO:0000256" key="2">
    <source>
        <dbReference type="ARBA" id="ARBA00009813"/>
    </source>
</evidence>
<dbReference type="Gene3D" id="3.10.450.70">
    <property type="entry name" value="Disulphide bond isomerase, DsbC/G, N-terminal"/>
    <property type="match status" value="1"/>
</dbReference>
<dbReference type="RefSeq" id="WP_180308028.1">
    <property type="nucleotide sequence ID" value="NZ_CP058952.1"/>
</dbReference>
<protein>
    <recommendedName>
        <fullName evidence="7">Thiol:disulfide interchange protein</fullName>
    </recommendedName>
</protein>
<evidence type="ECO:0000313" key="11">
    <source>
        <dbReference type="Proteomes" id="UP000510822"/>
    </source>
</evidence>
<name>A0A7D5V8W6_9NEIS</name>
<dbReference type="Gene3D" id="3.40.30.10">
    <property type="entry name" value="Glutaredoxin"/>
    <property type="match status" value="1"/>
</dbReference>